<keyword evidence="5" id="KW-1133">Transmembrane helix</keyword>
<dbReference type="Gene3D" id="3.40.190.10">
    <property type="entry name" value="Periplasmic binding protein-like II"/>
    <property type="match status" value="1"/>
</dbReference>
<dbReference type="Gene3D" id="3.10.105.10">
    <property type="entry name" value="Dipeptide-binding Protein, Domain 3"/>
    <property type="match status" value="1"/>
</dbReference>
<keyword evidence="8" id="KW-1185">Reference proteome</keyword>
<protein>
    <submittedName>
        <fullName evidence="7">Peptide-binding protein</fullName>
    </submittedName>
</protein>
<dbReference type="PANTHER" id="PTHR30290:SF10">
    <property type="entry name" value="PERIPLASMIC OLIGOPEPTIDE-BINDING PROTEIN-RELATED"/>
    <property type="match status" value="1"/>
</dbReference>
<comment type="similarity">
    <text evidence="2">Belongs to the bacterial solute-binding protein 5 family.</text>
</comment>
<dbReference type="SUPFAM" id="SSF53850">
    <property type="entry name" value="Periplasmic binding protein-like II"/>
    <property type="match status" value="1"/>
</dbReference>
<evidence type="ECO:0000313" key="8">
    <source>
        <dbReference type="Proteomes" id="UP001052739"/>
    </source>
</evidence>
<reference evidence="7" key="1">
    <citation type="submission" date="2024-05" db="EMBL/GenBank/DDBJ databases">
        <title>Whole genome shotgun sequence of Streptomyces hydrogenans NBRC 13475.</title>
        <authorList>
            <person name="Komaki H."/>
            <person name="Tamura T."/>
        </authorList>
    </citation>
    <scope>NUCLEOTIDE SEQUENCE</scope>
    <source>
        <strain evidence="7">NBRC 13475</strain>
    </source>
</reference>
<organism evidence="7 8">
    <name type="scientific">Streptomyces hydrogenans</name>
    <dbReference type="NCBI Taxonomy" id="1873719"/>
    <lineage>
        <taxon>Bacteria</taxon>
        <taxon>Bacillati</taxon>
        <taxon>Actinomycetota</taxon>
        <taxon>Actinomycetes</taxon>
        <taxon>Kitasatosporales</taxon>
        <taxon>Streptomycetaceae</taxon>
        <taxon>Streptomyces</taxon>
    </lineage>
</organism>
<dbReference type="Pfam" id="PF00496">
    <property type="entry name" value="SBP_bac_5"/>
    <property type="match status" value="1"/>
</dbReference>
<evidence type="ECO:0000256" key="2">
    <source>
        <dbReference type="ARBA" id="ARBA00005695"/>
    </source>
</evidence>
<dbReference type="PIRSF" id="PIRSF002741">
    <property type="entry name" value="MppA"/>
    <property type="match status" value="1"/>
</dbReference>
<dbReference type="PANTHER" id="PTHR30290">
    <property type="entry name" value="PERIPLASMIC BINDING COMPONENT OF ABC TRANSPORTER"/>
    <property type="match status" value="1"/>
</dbReference>
<evidence type="ECO:0000313" key="7">
    <source>
        <dbReference type="EMBL" id="GHI19048.1"/>
    </source>
</evidence>
<dbReference type="InterPro" id="IPR039424">
    <property type="entry name" value="SBP_5"/>
</dbReference>
<sequence>MRSTVRLRILITCGVLVAAGVGGWQLLPSDEGRTDPVPVGTTDEVTSLDPAGAYDAGSWAIYSNLYQSLLTFKPGFTTPTPDAAESCKFVGDKLTTYQCTLRGDLAFGSGRKVTAEDVKFSFDRMLKIKAEVGPAPLFPTLKNVVADGLTVTFNLSGRDATFPLKLATGAGSIVDRERYQADTLRQDNAVDGTGPYVLKEYKPGQSALLEPNPKYRGALAKTGRPVLVKYYKTSEDLANAWKSGDVQVTHRQLPPSFVESLDTNGGTRLTEAESAEIRNIVFNTRAGSPMGTKAVRQAVAAVLDRPAITTGAYKGTVEPLYSLIPQGFVGHSTAFYDRYPAPDQTKAKNLLAAAGVQTPVHFTFGYRQDATYKAETAEIKKQLEETGLFKVKVVEADWQTFQKGYTSGAYDAYTVGWLPDFPDSDSFTAPLVGTGNALSSGYSSKTVDKLITDTQQYSDRSRTTRDFKVIQDEVSKDVPLLPLWQKNDYVLATEAVGGSQNLSDGTGIWRLWELAWI</sequence>
<dbReference type="InterPro" id="IPR000914">
    <property type="entry name" value="SBP_5_dom"/>
</dbReference>
<comment type="subcellular location">
    <subcellularLocation>
        <location evidence="1">Cell envelope</location>
    </subcellularLocation>
</comment>
<dbReference type="EMBL" id="BNDW01000004">
    <property type="protein sequence ID" value="GHI19048.1"/>
    <property type="molecule type" value="Genomic_DNA"/>
</dbReference>
<accession>A0ABQ3P208</accession>
<dbReference type="InterPro" id="IPR030678">
    <property type="entry name" value="Peptide/Ni-bd"/>
</dbReference>
<keyword evidence="5" id="KW-0472">Membrane</keyword>
<dbReference type="RefSeq" id="WP_190225500.1">
    <property type="nucleotide sequence ID" value="NZ_BNBS01000110.1"/>
</dbReference>
<name>A0ABQ3P208_9ACTN</name>
<evidence type="ECO:0000256" key="1">
    <source>
        <dbReference type="ARBA" id="ARBA00004196"/>
    </source>
</evidence>
<evidence type="ECO:0000259" key="6">
    <source>
        <dbReference type="Pfam" id="PF00496"/>
    </source>
</evidence>
<keyword evidence="4" id="KW-0732">Signal</keyword>
<dbReference type="Proteomes" id="UP001052739">
    <property type="component" value="Unassembled WGS sequence"/>
</dbReference>
<feature type="transmembrane region" description="Helical" evidence="5">
    <location>
        <begin position="7"/>
        <end position="27"/>
    </location>
</feature>
<keyword evidence="5" id="KW-0812">Transmembrane</keyword>
<proteinExistence type="inferred from homology"/>
<evidence type="ECO:0000256" key="5">
    <source>
        <dbReference type="SAM" id="Phobius"/>
    </source>
</evidence>
<feature type="domain" description="Solute-binding protein family 5" evidence="6">
    <location>
        <begin position="79"/>
        <end position="437"/>
    </location>
</feature>
<evidence type="ECO:0000256" key="3">
    <source>
        <dbReference type="ARBA" id="ARBA00022448"/>
    </source>
</evidence>
<comment type="caution">
    <text evidence="7">The sequence shown here is derived from an EMBL/GenBank/DDBJ whole genome shotgun (WGS) entry which is preliminary data.</text>
</comment>
<gene>
    <name evidence="7" type="ORF">Shyd_04190</name>
</gene>
<evidence type="ECO:0000256" key="4">
    <source>
        <dbReference type="ARBA" id="ARBA00022729"/>
    </source>
</evidence>
<keyword evidence="3" id="KW-0813">Transport</keyword>